<evidence type="ECO:0000313" key="11">
    <source>
        <dbReference type="WBParaSite" id="BXY_1153300.1"/>
    </source>
</evidence>
<comment type="similarity">
    <text evidence="2">Belongs to the 'GDXG' lipolytic enzyme family.</text>
</comment>
<dbReference type="GO" id="GO:0052689">
    <property type="term" value="F:carboxylic ester hydrolase activity"/>
    <property type="evidence" value="ECO:0007669"/>
    <property type="project" value="UniProtKB-KW"/>
</dbReference>
<dbReference type="PANTHER" id="PTHR44590:SF3">
    <property type="entry name" value="CARBOXYLESTERASE TYPE B DOMAIN-CONTAINING PROTEIN"/>
    <property type="match status" value="1"/>
</dbReference>
<evidence type="ECO:0000313" key="10">
    <source>
        <dbReference type="Proteomes" id="UP000659654"/>
    </source>
</evidence>
<dbReference type="InterPro" id="IPR002018">
    <property type="entry name" value="CarbesteraseB"/>
</dbReference>
<keyword evidence="5" id="KW-0732">Signal</keyword>
<comment type="similarity">
    <text evidence="1 5">Belongs to the type-B carboxylesterase/lipase family.</text>
</comment>
<dbReference type="SMR" id="A0A1I7SES3"/>
<sequence>MRSAWMAITMIVFSYSRSLVRANAATLTAQIRTKYGKAQGRVYDFGDNGKVGAFMGIPYARAPSGEFRFQKPRPPRSWRGTRRFTQFGPACYFLAENRKPHMPPIRFDEDCLSVNVFTPLDKDLKVKSKLPVMVYIHGGAYVMGSSATVGDEGIARILVTKNVIVITLNYRTGIFGFFTTGDANAPGNQALWDMKQALEWVNENVEAFGGDVKNIMIFGQSAGGSATHALLMSPTTKGLFHKAAPMSGSTGENGVTQPALIRQQMLDLAKFYGFQPTNENSASDTNKELLKFMQSLEPEKLAMGGALNVNANYSGNGQFKMVPVYDNDFLPGTLEDLKQGIHDVPLLTGNTEFEALAFFGKGNVYETAIAMATYYTKGDSMLAKAAMDFFVDKSLPQDSEEFMKQCVLVVSDIIFNKDIYHLAMKSTEKKNPVFLYTFKYFRPTPATERYPFQGSMHCSDLQYLFGLDENEVYEPTPDDHIISEQLSTYFVNFAKYSDPNGENQTEQWEPVAQNSSIPQYLSIDVNATRLQPNFMEGRMEKWNEIDQQVNSARAFTKMSTLLLSMYSFSGATTTMRMLT</sequence>
<proteinExistence type="inferred from homology"/>
<gene>
    <name evidence="7" type="ORF">BXYJ_LOCUS10352</name>
</gene>
<evidence type="ECO:0000256" key="3">
    <source>
        <dbReference type="ARBA" id="ARBA00022487"/>
    </source>
</evidence>
<dbReference type="WBParaSite" id="BXY_1153300.1">
    <property type="protein sequence ID" value="BXY_1153300.1"/>
    <property type="gene ID" value="BXY_1153300"/>
</dbReference>
<feature type="signal peptide" evidence="5">
    <location>
        <begin position="1"/>
        <end position="22"/>
    </location>
</feature>
<dbReference type="PROSITE" id="PS00122">
    <property type="entry name" value="CARBOXYLESTERASE_B_1"/>
    <property type="match status" value="1"/>
</dbReference>
<keyword evidence="10" id="KW-1185">Reference proteome</keyword>
<evidence type="ECO:0000313" key="7">
    <source>
        <dbReference type="EMBL" id="CAD5228253.1"/>
    </source>
</evidence>
<dbReference type="InterPro" id="IPR019826">
    <property type="entry name" value="Carboxylesterase_B_AS"/>
</dbReference>
<dbReference type="EC" id="3.1.1.-" evidence="5"/>
<dbReference type="Proteomes" id="UP000095284">
    <property type="component" value="Unplaced"/>
</dbReference>
<dbReference type="eggNOG" id="KOG1516">
    <property type="taxonomic scope" value="Eukaryota"/>
</dbReference>
<dbReference type="PANTHER" id="PTHR44590">
    <property type="entry name" value="CARBOXYLIC ESTER HYDROLASE-RELATED"/>
    <property type="match status" value="1"/>
</dbReference>
<evidence type="ECO:0000313" key="8">
    <source>
        <dbReference type="EMBL" id="CAG9118781.1"/>
    </source>
</evidence>
<dbReference type="AlphaFoldDB" id="A0A1I7SES3"/>
<evidence type="ECO:0000256" key="4">
    <source>
        <dbReference type="ARBA" id="ARBA00022801"/>
    </source>
</evidence>
<name>A0A1I7SES3_BURXY</name>
<dbReference type="PROSITE" id="PS01173">
    <property type="entry name" value="LIPASE_GDXG_HIS"/>
    <property type="match status" value="1"/>
</dbReference>
<dbReference type="Pfam" id="PF00135">
    <property type="entry name" value="COesterase"/>
    <property type="match status" value="1"/>
</dbReference>
<evidence type="ECO:0000259" key="6">
    <source>
        <dbReference type="Pfam" id="PF00135"/>
    </source>
</evidence>
<dbReference type="Gene3D" id="3.40.50.1820">
    <property type="entry name" value="alpha/beta hydrolase"/>
    <property type="match status" value="1"/>
</dbReference>
<keyword evidence="4 5" id="KW-0378">Hydrolase</keyword>
<protein>
    <recommendedName>
        <fullName evidence="5">Carboxylic ester hydrolase</fullName>
        <ecNumber evidence="5">3.1.1.-</ecNumber>
    </recommendedName>
</protein>
<dbReference type="OrthoDB" id="19653at2759"/>
<dbReference type="SUPFAM" id="SSF53474">
    <property type="entry name" value="alpha/beta-Hydrolases"/>
    <property type="match status" value="1"/>
</dbReference>
<accession>A0A1I7SES3</accession>
<reference evidence="8" key="2">
    <citation type="submission" date="2020-08" db="EMBL/GenBank/DDBJ databases">
        <authorList>
            <person name="Kikuchi T."/>
        </authorList>
    </citation>
    <scope>NUCLEOTIDE SEQUENCE</scope>
    <source>
        <strain evidence="7">Ka4C1</strain>
    </source>
</reference>
<evidence type="ECO:0000256" key="1">
    <source>
        <dbReference type="ARBA" id="ARBA00005964"/>
    </source>
</evidence>
<dbReference type="InterPro" id="IPR002168">
    <property type="entry name" value="Lipase_GDXG_HIS_AS"/>
</dbReference>
<reference evidence="11" key="1">
    <citation type="submission" date="2016-11" db="UniProtKB">
        <authorList>
            <consortium name="WormBaseParasite"/>
        </authorList>
    </citation>
    <scope>IDENTIFICATION</scope>
</reference>
<keyword evidence="3" id="KW-0719">Serine esterase</keyword>
<evidence type="ECO:0000256" key="2">
    <source>
        <dbReference type="ARBA" id="ARBA00010515"/>
    </source>
</evidence>
<dbReference type="InterPro" id="IPR029058">
    <property type="entry name" value="AB_hydrolase_fold"/>
</dbReference>
<organism evidence="9 11">
    <name type="scientific">Bursaphelenchus xylophilus</name>
    <name type="common">Pinewood nematode worm</name>
    <name type="synonym">Aphelenchoides xylophilus</name>
    <dbReference type="NCBI Taxonomy" id="6326"/>
    <lineage>
        <taxon>Eukaryota</taxon>
        <taxon>Metazoa</taxon>
        <taxon>Ecdysozoa</taxon>
        <taxon>Nematoda</taxon>
        <taxon>Chromadorea</taxon>
        <taxon>Rhabditida</taxon>
        <taxon>Tylenchina</taxon>
        <taxon>Tylenchomorpha</taxon>
        <taxon>Aphelenchoidea</taxon>
        <taxon>Aphelenchoididae</taxon>
        <taxon>Bursaphelenchus</taxon>
    </lineage>
</organism>
<evidence type="ECO:0000256" key="5">
    <source>
        <dbReference type="RuleBase" id="RU361235"/>
    </source>
</evidence>
<feature type="chain" id="PRO_5035485917" description="Carboxylic ester hydrolase" evidence="5">
    <location>
        <begin position="23"/>
        <end position="579"/>
    </location>
</feature>
<feature type="domain" description="Carboxylesterase type B" evidence="6">
    <location>
        <begin position="29"/>
        <end position="540"/>
    </location>
</feature>
<dbReference type="EMBL" id="CAJFCV020000004">
    <property type="protein sequence ID" value="CAG9118781.1"/>
    <property type="molecule type" value="Genomic_DNA"/>
</dbReference>
<evidence type="ECO:0000313" key="9">
    <source>
        <dbReference type="Proteomes" id="UP000095284"/>
    </source>
</evidence>
<dbReference type="Proteomes" id="UP000582659">
    <property type="component" value="Unassembled WGS sequence"/>
</dbReference>
<dbReference type="EMBL" id="CAJFDI010000004">
    <property type="protein sequence ID" value="CAD5228253.1"/>
    <property type="molecule type" value="Genomic_DNA"/>
</dbReference>
<dbReference type="Proteomes" id="UP000659654">
    <property type="component" value="Unassembled WGS sequence"/>
</dbReference>